<feature type="non-terminal residue" evidence="1">
    <location>
        <position position="84"/>
    </location>
</feature>
<sequence>VAWNTLWAFVREANRVARVAGEPEICEDALAVNQRQHKVTGVGTCIGLDHLLLAPGVYLCAGYLPFPRRGARAFMMEVTSVGRF</sequence>
<dbReference type="RefSeq" id="XP_009515329.1">
    <property type="nucleotide sequence ID" value="XM_009517034.1"/>
</dbReference>
<evidence type="ECO:0000313" key="2">
    <source>
        <dbReference type="Proteomes" id="UP000002640"/>
    </source>
</evidence>
<dbReference type="Proteomes" id="UP000002640">
    <property type="component" value="Unassembled WGS sequence"/>
</dbReference>
<dbReference type="KEGG" id="psoj:PHYSODRAFT_383315"/>
<dbReference type="InParanoid" id="G4YG06"/>
<evidence type="ECO:0000313" key="1">
    <source>
        <dbReference type="EMBL" id="EGZ28054.1"/>
    </source>
</evidence>
<feature type="non-terminal residue" evidence="1">
    <location>
        <position position="1"/>
    </location>
</feature>
<dbReference type="AlphaFoldDB" id="G4YG06"/>
<name>G4YG06_PHYSP</name>
<reference evidence="1 2" key="1">
    <citation type="journal article" date="2006" name="Science">
        <title>Phytophthora genome sequences uncover evolutionary origins and mechanisms of pathogenesis.</title>
        <authorList>
            <person name="Tyler B.M."/>
            <person name="Tripathy S."/>
            <person name="Zhang X."/>
            <person name="Dehal P."/>
            <person name="Jiang R.H."/>
            <person name="Aerts A."/>
            <person name="Arredondo F.D."/>
            <person name="Baxter L."/>
            <person name="Bensasson D."/>
            <person name="Beynon J.L."/>
            <person name="Chapman J."/>
            <person name="Damasceno C.M."/>
            <person name="Dorrance A.E."/>
            <person name="Dou D."/>
            <person name="Dickerman A.W."/>
            <person name="Dubchak I.L."/>
            <person name="Garbelotto M."/>
            <person name="Gijzen M."/>
            <person name="Gordon S.G."/>
            <person name="Govers F."/>
            <person name="Grunwald N.J."/>
            <person name="Huang W."/>
            <person name="Ivors K.L."/>
            <person name="Jones R.W."/>
            <person name="Kamoun S."/>
            <person name="Krampis K."/>
            <person name="Lamour K.H."/>
            <person name="Lee M.K."/>
            <person name="McDonald W.H."/>
            <person name="Medina M."/>
            <person name="Meijer H.J."/>
            <person name="Nordberg E.K."/>
            <person name="Maclean D.J."/>
            <person name="Ospina-Giraldo M.D."/>
            <person name="Morris P.F."/>
            <person name="Phuntumart V."/>
            <person name="Putnam N.H."/>
            <person name="Rash S."/>
            <person name="Rose J.K."/>
            <person name="Sakihama Y."/>
            <person name="Salamov A.A."/>
            <person name="Savidor A."/>
            <person name="Scheuring C.F."/>
            <person name="Smith B.M."/>
            <person name="Sobral B.W."/>
            <person name="Terry A."/>
            <person name="Torto-Alalibo T.A."/>
            <person name="Win J."/>
            <person name="Xu Z."/>
            <person name="Zhang H."/>
            <person name="Grigoriev I.V."/>
            <person name="Rokhsar D.S."/>
            <person name="Boore J.L."/>
        </authorList>
    </citation>
    <scope>NUCLEOTIDE SEQUENCE [LARGE SCALE GENOMIC DNA]</scope>
    <source>
        <strain evidence="1 2">P6497</strain>
    </source>
</reference>
<dbReference type="GeneID" id="20650821"/>
<organism evidence="1 2">
    <name type="scientific">Phytophthora sojae (strain P6497)</name>
    <name type="common">Soybean stem and root rot agent</name>
    <name type="synonym">Phytophthora megasperma f. sp. glycines</name>
    <dbReference type="NCBI Taxonomy" id="1094619"/>
    <lineage>
        <taxon>Eukaryota</taxon>
        <taxon>Sar</taxon>
        <taxon>Stramenopiles</taxon>
        <taxon>Oomycota</taxon>
        <taxon>Peronosporomycetes</taxon>
        <taxon>Peronosporales</taxon>
        <taxon>Peronosporaceae</taxon>
        <taxon>Phytophthora</taxon>
    </lineage>
</organism>
<keyword evidence="2" id="KW-1185">Reference proteome</keyword>
<proteinExistence type="predicted"/>
<dbReference type="EMBL" id="JH159151">
    <property type="protein sequence ID" value="EGZ28054.1"/>
    <property type="molecule type" value="Genomic_DNA"/>
</dbReference>
<gene>
    <name evidence="1" type="ORF">PHYSODRAFT_383315</name>
</gene>
<protein>
    <submittedName>
        <fullName evidence="1">Uncharacterized protein</fullName>
    </submittedName>
</protein>
<accession>G4YG06</accession>